<reference evidence="10" key="3">
    <citation type="submission" date="2016-11" db="UniProtKB">
        <authorList>
            <consortium name="WormBaseParasite"/>
        </authorList>
    </citation>
    <scope>IDENTIFICATION</scope>
    <source>
        <strain evidence="10 11">pt0022</strain>
    </source>
</reference>
<feature type="transmembrane region" description="Helical" evidence="7">
    <location>
        <begin position="249"/>
        <end position="267"/>
    </location>
</feature>
<dbReference type="GO" id="GO:0006897">
    <property type="term" value="P:endocytosis"/>
    <property type="evidence" value="ECO:0007669"/>
    <property type="project" value="TreeGrafter"/>
</dbReference>
<evidence type="ECO:0000256" key="7">
    <source>
        <dbReference type="SAM" id="Phobius"/>
    </source>
</evidence>
<evidence type="ECO:0000256" key="2">
    <source>
        <dbReference type="ARBA" id="ARBA00005585"/>
    </source>
</evidence>
<feature type="transmembrane region" description="Helical" evidence="7">
    <location>
        <begin position="279"/>
        <end position="301"/>
    </location>
</feature>
<feature type="transmembrane region" description="Helical" evidence="7">
    <location>
        <begin position="714"/>
        <end position="733"/>
    </location>
</feature>
<evidence type="ECO:0000256" key="4">
    <source>
        <dbReference type="ARBA" id="ARBA00022989"/>
    </source>
</evidence>
<organism evidence="10">
    <name type="scientific">Wuchereria bancrofti</name>
    <dbReference type="NCBI Taxonomy" id="6293"/>
    <lineage>
        <taxon>Eukaryota</taxon>
        <taxon>Metazoa</taxon>
        <taxon>Ecdysozoa</taxon>
        <taxon>Nematoda</taxon>
        <taxon>Chromadorea</taxon>
        <taxon>Rhabditida</taxon>
        <taxon>Spirurina</taxon>
        <taxon>Spiruromorpha</taxon>
        <taxon>Filarioidea</taxon>
        <taxon>Onchocercidae</taxon>
        <taxon>Wuchereria</taxon>
    </lineage>
</organism>
<keyword evidence="3 7" id="KW-0812">Transmembrane</keyword>
<feature type="transmembrane region" description="Helical" evidence="7">
    <location>
        <begin position="444"/>
        <end position="467"/>
    </location>
</feature>
<dbReference type="WBParaSite" id="mrna-Wban_06536">
    <property type="protein sequence ID" value="mrna-Wban_06536"/>
    <property type="gene ID" value="Wban_06536"/>
</dbReference>
<dbReference type="Pfam" id="PF02460">
    <property type="entry name" value="Patched"/>
    <property type="match status" value="1"/>
</dbReference>
<evidence type="ECO:0000256" key="1">
    <source>
        <dbReference type="ARBA" id="ARBA00004141"/>
    </source>
</evidence>
<feature type="domain" description="SSD" evidence="8">
    <location>
        <begin position="246"/>
        <end position="403"/>
    </location>
</feature>
<proteinExistence type="inferred from homology"/>
<feature type="transmembrane region" description="Helical" evidence="7">
    <location>
        <begin position="753"/>
        <end position="774"/>
    </location>
</feature>
<dbReference type="InterPro" id="IPR051697">
    <property type="entry name" value="Patched_domain-protein"/>
</dbReference>
<dbReference type="GO" id="GO:0030659">
    <property type="term" value="C:cytoplasmic vesicle membrane"/>
    <property type="evidence" value="ECO:0007669"/>
    <property type="project" value="TreeGrafter"/>
</dbReference>
<dbReference type="Proteomes" id="UP000093561">
    <property type="component" value="Unassembled WGS sequence"/>
</dbReference>
<keyword evidence="6" id="KW-0325">Glycoprotein</keyword>
<reference evidence="9" key="2">
    <citation type="journal article" date="2016" name="Mol. Ecol.">
        <title>Population genomics of the filarial nematode parasite Wuchereria bancrofti from mosquitoes.</title>
        <authorList>
            <person name="Small S.T."/>
            <person name="Reimer L.J."/>
            <person name="Tisch D.J."/>
            <person name="King C.L."/>
            <person name="Christensen B.M."/>
            <person name="Siba P.M."/>
            <person name="Kazura J.W."/>
            <person name="Serre D."/>
            <person name="Zimmerman P.A."/>
        </authorList>
    </citation>
    <scope>NUCLEOTIDE SEQUENCE</scope>
    <source>
        <strain evidence="9">pt0022</strain>
    </source>
</reference>
<evidence type="ECO:0000313" key="11">
    <source>
        <dbReference type="WBParaSite" id="mrna-Wban_06536"/>
    </source>
</evidence>
<dbReference type="InterPro" id="IPR003392">
    <property type="entry name" value="PTHD_SSD"/>
</dbReference>
<evidence type="ECO:0000256" key="6">
    <source>
        <dbReference type="ARBA" id="ARBA00023180"/>
    </source>
</evidence>
<dbReference type="AlphaFoldDB" id="A0A1I8EKX8"/>
<evidence type="ECO:0000313" key="10">
    <source>
        <dbReference type="WBParaSite" id="maker-PairedContig_2859-snap-gene-0.8-mRNA-1"/>
    </source>
</evidence>
<reference evidence="9" key="1">
    <citation type="submission" date="2015-03" db="EMBL/GenBank/DDBJ databases">
        <title>Wuchereria bancrofti Genome Sequencing Papua New Guinea Strain.</title>
        <authorList>
            <person name="Small S.T."/>
            <person name="Serre D."/>
            <person name="Zimmerman P.A."/>
        </authorList>
    </citation>
    <scope>NUCLEOTIDE SEQUENCE [LARGE SCALE GENOMIC DNA]</scope>
    <source>
        <strain evidence="9">pt0022</strain>
    </source>
</reference>
<comment type="subcellular location">
    <subcellularLocation>
        <location evidence="1">Membrane</location>
        <topology evidence="1">Multi-pass membrane protein</topology>
    </subcellularLocation>
</comment>
<feature type="transmembrane region" description="Helical" evidence="7">
    <location>
        <begin position="27"/>
        <end position="45"/>
    </location>
</feature>
<comment type="similarity">
    <text evidence="2">Belongs to the patched family.</text>
</comment>
<feature type="transmembrane region" description="Helical" evidence="7">
    <location>
        <begin position="308"/>
        <end position="329"/>
    </location>
</feature>
<dbReference type="Gene3D" id="1.20.1640.10">
    <property type="entry name" value="Multidrug efflux transporter AcrB transmembrane domain"/>
    <property type="match status" value="2"/>
</dbReference>
<dbReference type="WBParaSite" id="maker-PairedContig_2859-snap-gene-0.8-mRNA-1">
    <property type="protein sequence ID" value="maker-PairedContig_2859-snap-gene-0.8-mRNA-1"/>
    <property type="gene ID" value="maker-PairedContig_2859-snap-gene-0.8"/>
</dbReference>
<protein>
    <submittedName>
        <fullName evidence="10 11">SSD domain-containing protein</fullName>
    </submittedName>
</protein>
<evidence type="ECO:0000313" key="9">
    <source>
        <dbReference type="Proteomes" id="UP000093561"/>
    </source>
</evidence>
<keyword evidence="4 7" id="KW-1133">Transmembrane helix</keyword>
<sequence length="894" mass="101262">MGMIKALEKVIAKHFNILGAFIGRRPIRIIVVMLIMTSLMSLGMFRLDEVNNVRTEYSPSDAPSRIEHAVAMNFLGQNGTLDPAYVLIEARDYGSLLRDKYRKALMQIIKQIQSNITIQHKGQQYGFKDLCEPYCELNTAFMAFLKLYDPTNQVTHTYPTIDLFGSQIFIGNNVYSVELEEGTNFIKSFSTAVIELFVSAPEDEILYQWQLEIQRQYNEEEFRLFTIGLTSDCLVSAEVRRMGIETAPVLFGSICFMIIFVVVSSIREKPLKSKPWESLIGSLIPILAILMSTGILSFCGLRYQSIVTVTYFLVLSVGVDDIFIILRAWDRISTATPIPERLAETLENAGPSITISSLTNALSFGIGIFSSTPAVRTFSIYSCFATVVCYFFQLILFTAILAVSGKREQNNYQALFCCLKADPSARNRIAEKITQFQNWLIKSWSFIITTWSARALLMLVLVIYYYVSLLGILKMEAKISVEKMALPDSYLHNFQFILEKALQSMQPITIFVMNPGDLRDPDRLNGIKSLVSEYEHSLHSYGNKSTLFWLQQYNEFLSFYGESDEFTYAEVPAFFKSATYFFFNTFVRMNETACYNNQPECITSFFFITNFHGVIKYEKMIPVVVEWRRIAAKYSDYGVYPYSEHSPFVDQTIAIKGTILLSVIAALCCSATACFIFIPNLISIGCMVFSIFSISFGIFGLLSHMGVDLDPITMAALLMAIGFSVDFTTHISYHYYRTTAKDSRGRLEEALKIIGWPILQVAISTTVALFPLLLKQSYLAMVFMKTIIITSTLGVFHSLIVLPALLTFINSYVQGSSEEKESYYRLRKVINKIKNELKKTQYKNGITQIGDDKKETKIAPFSKLDIISATPEAYVHKIELGRALSSSMSTCDKE</sequence>
<dbReference type="SUPFAM" id="SSF82866">
    <property type="entry name" value="Multidrug efflux transporter AcrB transmembrane domain"/>
    <property type="match status" value="2"/>
</dbReference>
<dbReference type="GO" id="GO:0005886">
    <property type="term" value="C:plasma membrane"/>
    <property type="evidence" value="ECO:0007669"/>
    <property type="project" value="TreeGrafter"/>
</dbReference>
<dbReference type="PANTHER" id="PTHR10796:SF104">
    <property type="entry name" value="SSD DOMAIN-CONTAINING PROTEIN"/>
    <property type="match status" value="1"/>
</dbReference>
<dbReference type="InterPro" id="IPR000731">
    <property type="entry name" value="SSD"/>
</dbReference>
<accession>A0A1I8EKX8</accession>
<feature type="transmembrane region" description="Helical" evidence="7">
    <location>
        <begin position="349"/>
        <end position="369"/>
    </location>
</feature>
<feature type="transmembrane region" description="Helical" evidence="7">
    <location>
        <begin position="381"/>
        <end position="403"/>
    </location>
</feature>
<name>A0A1I8EKX8_WUCBA</name>
<evidence type="ECO:0000256" key="3">
    <source>
        <dbReference type="ARBA" id="ARBA00022692"/>
    </source>
</evidence>
<evidence type="ECO:0000259" key="8">
    <source>
        <dbReference type="PROSITE" id="PS50156"/>
    </source>
</evidence>
<dbReference type="GO" id="GO:0018996">
    <property type="term" value="P:molting cycle, collagen and cuticulin-based cuticle"/>
    <property type="evidence" value="ECO:0007669"/>
    <property type="project" value="TreeGrafter"/>
</dbReference>
<evidence type="ECO:0000256" key="5">
    <source>
        <dbReference type="ARBA" id="ARBA00023136"/>
    </source>
</evidence>
<feature type="transmembrane region" description="Helical" evidence="7">
    <location>
        <begin position="684"/>
        <end position="702"/>
    </location>
</feature>
<keyword evidence="5 7" id="KW-0472">Membrane</keyword>
<feature type="transmembrane region" description="Helical" evidence="7">
    <location>
        <begin position="786"/>
        <end position="809"/>
    </location>
</feature>
<dbReference type="PANTHER" id="PTHR10796">
    <property type="entry name" value="PATCHED-RELATED"/>
    <property type="match status" value="1"/>
</dbReference>
<dbReference type="PROSITE" id="PS50156">
    <property type="entry name" value="SSD"/>
    <property type="match status" value="1"/>
</dbReference>